<dbReference type="PANTHER" id="PTHR34072:SF57">
    <property type="entry name" value="RNA-DIRECTED DNA POLYMERASE"/>
    <property type="match status" value="1"/>
</dbReference>
<feature type="domain" description="Reverse transcriptase RNase H-like" evidence="7">
    <location>
        <begin position="2"/>
        <end position="96"/>
    </location>
</feature>
<dbReference type="Proteomes" id="UP000075243">
    <property type="component" value="Unassembled WGS sequence"/>
</dbReference>
<evidence type="ECO:0000313" key="8">
    <source>
        <dbReference type="EMBL" id="KYP32105.1"/>
    </source>
</evidence>
<evidence type="ECO:0000256" key="3">
    <source>
        <dbReference type="ARBA" id="ARBA00022722"/>
    </source>
</evidence>
<keyword evidence="3" id="KW-0540">Nuclease</keyword>
<evidence type="ECO:0000256" key="4">
    <source>
        <dbReference type="ARBA" id="ARBA00022759"/>
    </source>
</evidence>
<gene>
    <name evidence="8" type="ORF">KK1_047281</name>
</gene>
<dbReference type="CDD" id="cd09274">
    <property type="entry name" value="RNase_HI_RT_Ty3"/>
    <property type="match status" value="1"/>
</dbReference>
<keyword evidence="1" id="KW-0808">Transferase</keyword>
<dbReference type="Gene3D" id="3.10.20.370">
    <property type="match status" value="1"/>
</dbReference>
<keyword evidence="8" id="KW-0560">Oxidoreductase</keyword>
<accession>A0A151QP99</accession>
<evidence type="ECO:0000259" key="7">
    <source>
        <dbReference type="Pfam" id="PF17917"/>
    </source>
</evidence>
<evidence type="ECO:0000313" key="9">
    <source>
        <dbReference type="Proteomes" id="UP000075243"/>
    </source>
</evidence>
<evidence type="ECO:0000256" key="5">
    <source>
        <dbReference type="ARBA" id="ARBA00022801"/>
    </source>
</evidence>
<dbReference type="InterPro" id="IPR041373">
    <property type="entry name" value="RT_RNaseH"/>
</dbReference>
<keyword evidence="4" id="KW-0255">Endonuclease</keyword>
<dbReference type="EMBL" id="KQ485442">
    <property type="protein sequence ID" value="KYP32105.1"/>
    <property type="molecule type" value="Genomic_DNA"/>
</dbReference>
<keyword evidence="2" id="KW-0548">Nucleotidyltransferase</keyword>
<keyword evidence="9" id="KW-1185">Reference proteome</keyword>
<dbReference type="InterPro" id="IPR043502">
    <property type="entry name" value="DNA/RNA_pol_sf"/>
</dbReference>
<dbReference type="Pfam" id="PF17917">
    <property type="entry name" value="RT_RNaseH"/>
    <property type="match status" value="1"/>
</dbReference>
<dbReference type="GO" id="GO:0016787">
    <property type="term" value="F:hydrolase activity"/>
    <property type="evidence" value="ECO:0007669"/>
    <property type="project" value="UniProtKB-KW"/>
</dbReference>
<reference evidence="8" key="1">
    <citation type="journal article" date="2012" name="Nat. Biotechnol.">
        <title>Draft genome sequence of pigeonpea (Cajanus cajan), an orphan legume crop of resource-poor farmers.</title>
        <authorList>
            <person name="Varshney R.K."/>
            <person name="Chen W."/>
            <person name="Li Y."/>
            <person name="Bharti A.K."/>
            <person name="Saxena R.K."/>
            <person name="Schlueter J.A."/>
            <person name="Donoghue M.T."/>
            <person name="Azam S."/>
            <person name="Fan G."/>
            <person name="Whaley A.M."/>
            <person name="Farmer A.D."/>
            <person name="Sheridan J."/>
            <person name="Iwata A."/>
            <person name="Tuteja R."/>
            <person name="Penmetsa R.V."/>
            <person name="Wu W."/>
            <person name="Upadhyaya H.D."/>
            <person name="Yang S.P."/>
            <person name="Shah T."/>
            <person name="Saxena K.B."/>
            <person name="Michael T."/>
            <person name="McCombie W.R."/>
            <person name="Yang B."/>
            <person name="Zhang G."/>
            <person name="Yang H."/>
            <person name="Wang J."/>
            <person name="Spillane C."/>
            <person name="Cook D.R."/>
            <person name="May G.D."/>
            <person name="Xu X."/>
            <person name="Jackson S.A."/>
        </authorList>
    </citation>
    <scope>NUCLEOTIDE SEQUENCE [LARGE SCALE GENOMIC DNA]</scope>
</reference>
<dbReference type="GO" id="GO:0008445">
    <property type="term" value="F:D-aspartate oxidase activity"/>
    <property type="evidence" value="ECO:0007669"/>
    <property type="project" value="UniProtKB-EC"/>
</dbReference>
<dbReference type="FunFam" id="3.10.20.370:FF:000001">
    <property type="entry name" value="Retrovirus-related Pol polyprotein from transposon 17.6-like protein"/>
    <property type="match status" value="1"/>
</dbReference>
<dbReference type="GO" id="GO:0003964">
    <property type="term" value="F:RNA-directed DNA polymerase activity"/>
    <property type="evidence" value="ECO:0007669"/>
    <property type="project" value="UniProtKB-KW"/>
</dbReference>
<keyword evidence="6" id="KW-0695">RNA-directed DNA polymerase</keyword>
<dbReference type="Gramene" id="C.cajan_48279.t">
    <property type="protein sequence ID" value="C.cajan_48279.t.cds1"/>
    <property type="gene ID" value="C.cajan_48279"/>
</dbReference>
<dbReference type="EC" id="1.4.3.1" evidence="8"/>
<name>A0A151QP99_CAJCA</name>
<dbReference type="SUPFAM" id="SSF56672">
    <property type="entry name" value="DNA/RNA polymerases"/>
    <property type="match status" value="1"/>
</dbReference>
<dbReference type="PANTHER" id="PTHR34072">
    <property type="entry name" value="ENZYMATIC POLYPROTEIN-RELATED"/>
    <property type="match status" value="1"/>
</dbReference>
<protein>
    <submittedName>
        <fullName evidence="8">Retrovirus-related Pol polyprotein from transposon 17.6</fullName>
        <ecNumber evidence="8">1.4.3.1</ecNumber>
    </submittedName>
</protein>
<proteinExistence type="predicted"/>
<evidence type="ECO:0000256" key="6">
    <source>
        <dbReference type="ARBA" id="ARBA00022918"/>
    </source>
</evidence>
<dbReference type="GO" id="GO:0004519">
    <property type="term" value="F:endonuclease activity"/>
    <property type="evidence" value="ECO:0007669"/>
    <property type="project" value="UniProtKB-KW"/>
</dbReference>
<sequence>MCDASNYALGAVLVHRVDILPRVIYYASRTLDAAQANYKTTKKELLAIIFALDKFRSYLLGSRVVVFTDHAALKYLLKKADSKPRLIRWMLWLHEFELDIRDRGGAQNLVADHLSRIERVENEETLPIQDDFFLMNTC</sequence>
<keyword evidence="5" id="KW-0378">Hydrolase</keyword>
<evidence type="ECO:0000256" key="2">
    <source>
        <dbReference type="ARBA" id="ARBA00022695"/>
    </source>
</evidence>
<dbReference type="AlphaFoldDB" id="A0A151QP99"/>
<evidence type="ECO:0000256" key="1">
    <source>
        <dbReference type="ARBA" id="ARBA00022679"/>
    </source>
</evidence>
<organism evidence="8 9">
    <name type="scientific">Cajanus cajan</name>
    <name type="common">Pigeon pea</name>
    <name type="synonym">Cajanus indicus</name>
    <dbReference type="NCBI Taxonomy" id="3821"/>
    <lineage>
        <taxon>Eukaryota</taxon>
        <taxon>Viridiplantae</taxon>
        <taxon>Streptophyta</taxon>
        <taxon>Embryophyta</taxon>
        <taxon>Tracheophyta</taxon>
        <taxon>Spermatophyta</taxon>
        <taxon>Magnoliopsida</taxon>
        <taxon>eudicotyledons</taxon>
        <taxon>Gunneridae</taxon>
        <taxon>Pentapetalae</taxon>
        <taxon>rosids</taxon>
        <taxon>fabids</taxon>
        <taxon>Fabales</taxon>
        <taxon>Fabaceae</taxon>
        <taxon>Papilionoideae</taxon>
        <taxon>50 kb inversion clade</taxon>
        <taxon>NPAAA clade</taxon>
        <taxon>indigoferoid/millettioid clade</taxon>
        <taxon>Phaseoleae</taxon>
        <taxon>Cajanus</taxon>
    </lineage>
</organism>